<feature type="chain" id="PRO_5027076318" description="OmpA family protein" evidence="1">
    <location>
        <begin position="23"/>
        <end position="153"/>
    </location>
</feature>
<proteinExistence type="predicted"/>
<evidence type="ECO:0008006" key="4">
    <source>
        <dbReference type="Google" id="ProtNLM"/>
    </source>
</evidence>
<organism evidence="2 3">
    <name type="scientific">Muriicola jejuensis</name>
    <dbReference type="NCBI Taxonomy" id="504488"/>
    <lineage>
        <taxon>Bacteria</taxon>
        <taxon>Pseudomonadati</taxon>
        <taxon>Bacteroidota</taxon>
        <taxon>Flavobacteriia</taxon>
        <taxon>Flavobacteriales</taxon>
        <taxon>Flavobacteriaceae</taxon>
        <taxon>Muriicola</taxon>
    </lineage>
</organism>
<accession>A0A6P0U6Z5</accession>
<dbReference type="RefSeq" id="WP_163690998.1">
    <property type="nucleotide sequence ID" value="NZ_FXTW01000001.1"/>
</dbReference>
<dbReference type="AlphaFoldDB" id="A0A6P0U6Z5"/>
<comment type="caution">
    <text evidence="2">The sequence shown here is derived from an EMBL/GenBank/DDBJ whole genome shotgun (WGS) entry which is preliminary data.</text>
</comment>
<protein>
    <recommendedName>
        <fullName evidence="4">OmpA family protein</fullName>
    </recommendedName>
</protein>
<dbReference type="EMBL" id="JAABOP010000001">
    <property type="protein sequence ID" value="NER08907.1"/>
    <property type="molecule type" value="Genomic_DNA"/>
</dbReference>
<keyword evidence="1" id="KW-0732">Signal</keyword>
<evidence type="ECO:0000256" key="1">
    <source>
        <dbReference type="SAM" id="SignalP"/>
    </source>
</evidence>
<dbReference type="Proteomes" id="UP000468443">
    <property type="component" value="Unassembled WGS sequence"/>
</dbReference>
<keyword evidence="3" id="KW-1185">Reference proteome</keyword>
<feature type="signal peptide" evidence="1">
    <location>
        <begin position="1"/>
        <end position="22"/>
    </location>
</feature>
<evidence type="ECO:0000313" key="3">
    <source>
        <dbReference type="Proteomes" id="UP000468443"/>
    </source>
</evidence>
<name>A0A6P0U6Z5_9FLAO</name>
<sequence>MKSVILTGLLIVLFCFSHNLMAQQFKNDNYWAMPHGPSYLTLTAGTEYMGIQPSFALANKWEFFVGAFSTYENDDNTANYRTAVWGKRNLYENKQKNGGLAMAGGIGGDPGLYSNGGLTDSYRTWWLAPMISIPFFKGQVSLDLNPGVAFNSV</sequence>
<reference evidence="2 3" key="1">
    <citation type="submission" date="2020-01" db="EMBL/GenBank/DDBJ databases">
        <title>Muriicola jejuensis KCTC 22299.</title>
        <authorList>
            <person name="Wang G."/>
        </authorList>
    </citation>
    <scope>NUCLEOTIDE SEQUENCE [LARGE SCALE GENOMIC DNA]</scope>
    <source>
        <strain evidence="2 3">KCTC 22299</strain>
    </source>
</reference>
<evidence type="ECO:0000313" key="2">
    <source>
        <dbReference type="EMBL" id="NER08907.1"/>
    </source>
</evidence>
<gene>
    <name evidence="2" type="ORF">GWK09_00100</name>
</gene>